<evidence type="ECO:0000259" key="3">
    <source>
        <dbReference type="Pfam" id="PF08242"/>
    </source>
</evidence>
<dbReference type="Pfam" id="PF00501">
    <property type="entry name" value="AMP-binding"/>
    <property type="match status" value="1"/>
</dbReference>
<dbReference type="SUPFAM" id="SSF53335">
    <property type="entry name" value="S-adenosyl-L-methionine-dependent methyltransferases"/>
    <property type="match status" value="1"/>
</dbReference>
<evidence type="ECO:0000259" key="2">
    <source>
        <dbReference type="Pfam" id="PF00668"/>
    </source>
</evidence>
<dbReference type="Gene3D" id="3.30.559.10">
    <property type="entry name" value="Chloramphenicol acetyltransferase-like domain"/>
    <property type="match status" value="1"/>
</dbReference>
<protein>
    <submittedName>
        <fullName evidence="4">Amino acid adenylation domain-containing protein</fullName>
    </submittedName>
</protein>
<dbReference type="InterPro" id="IPR045851">
    <property type="entry name" value="AMP-bd_C_sf"/>
</dbReference>
<feature type="domain" description="Condensation" evidence="2">
    <location>
        <begin position="1"/>
        <end position="452"/>
    </location>
</feature>
<dbReference type="CDD" id="cd02440">
    <property type="entry name" value="AdoMet_MTases"/>
    <property type="match status" value="1"/>
</dbReference>
<gene>
    <name evidence="4" type="ORF">ACFPZ3_33200</name>
</gene>
<dbReference type="Gene3D" id="3.40.50.980">
    <property type="match status" value="2"/>
</dbReference>
<evidence type="ECO:0000259" key="1">
    <source>
        <dbReference type="Pfam" id="PF00501"/>
    </source>
</evidence>
<dbReference type="Gene3D" id="3.40.50.150">
    <property type="entry name" value="Vaccinia Virus protein VP39"/>
    <property type="match status" value="1"/>
</dbReference>
<dbReference type="InterPro" id="IPR013217">
    <property type="entry name" value="Methyltransf_12"/>
</dbReference>
<feature type="domain" description="Methyltransferase type 12" evidence="3">
    <location>
        <begin position="956"/>
        <end position="1055"/>
    </location>
</feature>
<dbReference type="CDD" id="cd19540">
    <property type="entry name" value="LCL_NRPS-like"/>
    <property type="match status" value="1"/>
</dbReference>
<dbReference type="InterPro" id="IPR023213">
    <property type="entry name" value="CAT-like_dom_sf"/>
</dbReference>
<dbReference type="PANTHER" id="PTHR45527">
    <property type="entry name" value="NONRIBOSOMAL PEPTIDE SYNTHETASE"/>
    <property type="match status" value="1"/>
</dbReference>
<dbReference type="InterPro" id="IPR010071">
    <property type="entry name" value="AA_adenyl_dom"/>
</dbReference>
<dbReference type="Pfam" id="PF00668">
    <property type="entry name" value="Condensation"/>
    <property type="match status" value="1"/>
</dbReference>
<dbReference type="RefSeq" id="WP_379518252.1">
    <property type="nucleotide sequence ID" value="NZ_JBHSPA010000040.1"/>
</dbReference>
<feature type="domain" description="AMP-dependent synthetase/ligase" evidence="1">
    <location>
        <begin position="473"/>
        <end position="790"/>
    </location>
</feature>
<dbReference type="SUPFAM" id="SSF56801">
    <property type="entry name" value="Acetyl-CoA synthetase-like"/>
    <property type="match status" value="1"/>
</dbReference>
<dbReference type="NCBIfam" id="TIGR01733">
    <property type="entry name" value="AA-adenyl-dom"/>
    <property type="match status" value="1"/>
</dbReference>
<dbReference type="PANTHER" id="PTHR45527:SF1">
    <property type="entry name" value="FATTY ACID SYNTHASE"/>
    <property type="match status" value="1"/>
</dbReference>
<keyword evidence="5" id="KW-1185">Reference proteome</keyword>
<dbReference type="InterPro" id="IPR029063">
    <property type="entry name" value="SAM-dependent_MTases_sf"/>
</dbReference>
<evidence type="ECO:0000313" key="5">
    <source>
        <dbReference type="Proteomes" id="UP001596058"/>
    </source>
</evidence>
<dbReference type="SUPFAM" id="SSF52777">
    <property type="entry name" value="CoA-dependent acyltransferases"/>
    <property type="match status" value="2"/>
</dbReference>
<proteinExistence type="predicted"/>
<dbReference type="Pfam" id="PF08242">
    <property type="entry name" value="Methyltransf_12"/>
    <property type="match status" value="1"/>
</dbReference>
<dbReference type="Gene3D" id="3.30.559.30">
    <property type="entry name" value="Nonribosomal peptide synthetase, condensation domain"/>
    <property type="match status" value="1"/>
</dbReference>
<dbReference type="InterPro" id="IPR000873">
    <property type="entry name" value="AMP-dep_synth/lig_dom"/>
</dbReference>
<dbReference type="InterPro" id="IPR020845">
    <property type="entry name" value="AMP-binding_CS"/>
</dbReference>
<dbReference type="Gene3D" id="3.30.300.30">
    <property type="match status" value="1"/>
</dbReference>
<accession>A0ABW1CSK4</accession>
<dbReference type="Gene3D" id="2.30.38.10">
    <property type="entry name" value="Luciferase, Domain 3"/>
    <property type="match status" value="1"/>
</dbReference>
<organism evidence="4 5">
    <name type="scientific">Nonomuraea insulae</name>
    <dbReference type="NCBI Taxonomy" id="1616787"/>
    <lineage>
        <taxon>Bacteria</taxon>
        <taxon>Bacillati</taxon>
        <taxon>Actinomycetota</taxon>
        <taxon>Actinomycetes</taxon>
        <taxon>Streptosporangiales</taxon>
        <taxon>Streptosporangiaceae</taxon>
        <taxon>Nonomuraea</taxon>
    </lineage>
</organism>
<reference evidence="5" key="1">
    <citation type="journal article" date="2019" name="Int. J. Syst. Evol. Microbiol.">
        <title>The Global Catalogue of Microorganisms (GCM) 10K type strain sequencing project: providing services to taxonomists for standard genome sequencing and annotation.</title>
        <authorList>
            <consortium name="The Broad Institute Genomics Platform"/>
            <consortium name="The Broad Institute Genome Sequencing Center for Infectious Disease"/>
            <person name="Wu L."/>
            <person name="Ma J."/>
        </authorList>
    </citation>
    <scope>NUCLEOTIDE SEQUENCE [LARGE SCALE GENOMIC DNA]</scope>
    <source>
        <strain evidence="5">CCUG 53903</strain>
    </source>
</reference>
<dbReference type="PROSITE" id="PS00455">
    <property type="entry name" value="AMP_BINDING"/>
    <property type="match status" value="1"/>
</dbReference>
<evidence type="ECO:0000313" key="4">
    <source>
        <dbReference type="EMBL" id="MFC5828751.1"/>
    </source>
</evidence>
<feature type="non-terminal residue" evidence="4">
    <location>
        <position position="1298"/>
    </location>
</feature>
<sequence>MIPLSFAQRRLWFLHKLEGPSATYNMPLKLRWTGALDTDALRDALQDVIGRHETLRTVFPEVDGEPQQVVLDPDDADFGWQHLRSTEEELPDVLAAAARYAFDLSTQIPVRATLFDCGADEHVLLIVIHHIAGDGWSMGPLSRDVLTAYTARAAGQAPAWEPLPVQYVDYTLWQRELLGEESDPESLYSRQVEYWKRQLAGLPEQLNLPTDRPRPAVASYKGAYAVFELDAALHRRLEELALGANATVFMVLQAAMAALFTRLGAGTDVPLGSGVAGRTDPALEDLVGFFVNTFVLRTDTSGDPSFVELVERVRRASLAAYDHQDVPFEHLVEVLNPQRSTAHHPLFQVALVVQNTPQGDFGAPSLPVRAEVVGTGTSRFDLLLSLVESHDQTGAAAGIEARVEYSTDLFDRSTVEGLVARWVLLLEQVVGDPGRRIGQVEILTEAERSELLPGWNDTAADVPELGLAGLFGRWVERTPEATAVVCGGESVTYAELDVRANRLAHWLIARGVRPEHRVGVLLSRSVDLVVAVLAIGKAGGAYVPVDPGYPVERREFMLADAGPVVVLEELPDVSGYPATAPGVERELSGAAYVIYTSGSTGVPKGVVVSHAGAASLALSQAERLGVSASSRVLQFASPSFDAAFWELVLALASGAALVVAVESAPLAGEVLGRVLAEQRVSHVTLPPSVLAGVPDPDRLPDLAVVVVAGEACPPGLVARWSSGRRFVNAYGPTESTVCASMSGALSDGVPIGLPVANTRLYVLDEGLRPVPVGVPGELYIAGASLARGYLNRAGLSAERFVACPFAAGERMYRTGDVVRRRADGQLEFVGRSDEQVKVRGFRIEPGEVETALAAHAGVRQAVVVVREDVPGDARLVGYVVPDLAVAAAAADAAGQVSEWQEIYDSVYAGSEVDTFGEDFTGWDSSYSGEPIPLGEMRAWRDAVVEQVLRFRPERVLEVGVGSGLLLSQLVEHCAEFWGTDLSGTVIDRLRGQVAARGLADRVTLRAQGADVVDGLPEGYFDTILLNSVVQYFPDGEYLRRVIDRLVGLLAPGGRLVVGDVRHAGTLRAFHAAVRAPRFAGQLDRLRAAVAHSVMVEKELVVAPEFFTVLAEADSRIGAVDIRLKTGGYLNELTRHRYEVVLHKDPAEVVDASDVPTLAWSPDLDLDQVAVPVRIVGIPNVRLVEEVACEQALDDDVVAPTAGIDPHDCIEWGQKRGVQAIPTWSAASVAHFDLLILPAGTGPVLSGGYVPAVAGVRLVNDPKAARGLGALLAEVRAGLVDRLPEYLVPSVVVAIGAVP</sequence>
<dbReference type="EMBL" id="JBHSPA010000040">
    <property type="protein sequence ID" value="MFC5828751.1"/>
    <property type="molecule type" value="Genomic_DNA"/>
</dbReference>
<comment type="caution">
    <text evidence="4">The sequence shown here is derived from an EMBL/GenBank/DDBJ whole genome shotgun (WGS) entry which is preliminary data.</text>
</comment>
<name>A0ABW1CSK4_9ACTN</name>
<dbReference type="Proteomes" id="UP001596058">
    <property type="component" value="Unassembled WGS sequence"/>
</dbReference>
<dbReference type="InterPro" id="IPR001242">
    <property type="entry name" value="Condensation_dom"/>
</dbReference>